<protein>
    <recommendedName>
        <fullName evidence="6">Thioredoxin-like fold domain-containing protein</fullName>
    </recommendedName>
</protein>
<proteinExistence type="inferred from homology"/>
<comment type="similarity">
    <text evidence="1">Belongs to the thioredoxin family. DsbA subfamily.</text>
</comment>
<evidence type="ECO:0000256" key="1">
    <source>
        <dbReference type="ARBA" id="ARBA00005791"/>
    </source>
</evidence>
<evidence type="ECO:0000256" key="3">
    <source>
        <dbReference type="ARBA" id="ARBA00023002"/>
    </source>
</evidence>
<keyword evidence="4" id="KW-1015">Disulfide bond</keyword>
<gene>
    <name evidence="7" type="ORF">METZ01_LOCUS136754</name>
</gene>
<dbReference type="Pfam" id="PF13462">
    <property type="entry name" value="Thioredoxin_4"/>
    <property type="match status" value="1"/>
</dbReference>
<dbReference type="InterPro" id="IPR012336">
    <property type="entry name" value="Thioredoxin-like_fold"/>
</dbReference>
<dbReference type="PANTHER" id="PTHR13887">
    <property type="entry name" value="GLUTATHIONE S-TRANSFERASE KAPPA"/>
    <property type="match status" value="1"/>
</dbReference>
<dbReference type="InterPro" id="IPR036249">
    <property type="entry name" value="Thioredoxin-like_sf"/>
</dbReference>
<dbReference type="Gene3D" id="1.10.40.80">
    <property type="match status" value="1"/>
</dbReference>
<evidence type="ECO:0000256" key="5">
    <source>
        <dbReference type="ARBA" id="ARBA00023284"/>
    </source>
</evidence>
<evidence type="ECO:0000259" key="6">
    <source>
        <dbReference type="Pfam" id="PF13462"/>
    </source>
</evidence>
<dbReference type="Gene3D" id="3.40.30.10">
    <property type="entry name" value="Glutaredoxin"/>
    <property type="match status" value="1"/>
</dbReference>
<evidence type="ECO:0000256" key="4">
    <source>
        <dbReference type="ARBA" id="ARBA00023157"/>
    </source>
</evidence>
<reference evidence="7" key="1">
    <citation type="submission" date="2018-05" db="EMBL/GenBank/DDBJ databases">
        <authorList>
            <person name="Lanie J.A."/>
            <person name="Ng W.-L."/>
            <person name="Kazmierczak K.M."/>
            <person name="Andrzejewski T.M."/>
            <person name="Davidsen T.M."/>
            <person name="Wayne K.J."/>
            <person name="Tettelin H."/>
            <person name="Glass J.I."/>
            <person name="Rusch D."/>
            <person name="Podicherti R."/>
            <person name="Tsui H.-C.T."/>
            <person name="Winkler M.E."/>
        </authorList>
    </citation>
    <scope>NUCLEOTIDE SEQUENCE</scope>
</reference>
<dbReference type="EMBL" id="UINC01019841">
    <property type="protein sequence ID" value="SVA83900.1"/>
    <property type="molecule type" value="Genomic_DNA"/>
</dbReference>
<keyword evidence="3" id="KW-0560">Oxidoreductase</keyword>
<dbReference type="AlphaFoldDB" id="A0A381Z3X0"/>
<name>A0A381Z3X0_9ZZZZ</name>
<evidence type="ECO:0000256" key="2">
    <source>
        <dbReference type="ARBA" id="ARBA00022729"/>
    </source>
</evidence>
<dbReference type="GO" id="GO:0016491">
    <property type="term" value="F:oxidoreductase activity"/>
    <property type="evidence" value="ECO:0007669"/>
    <property type="project" value="UniProtKB-KW"/>
</dbReference>
<dbReference type="SUPFAM" id="SSF52833">
    <property type="entry name" value="Thioredoxin-like"/>
    <property type="match status" value="1"/>
</dbReference>
<feature type="domain" description="Thioredoxin-like fold" evidence="6">
    <location>
        <begin position="16"/>
        <end position="183"/>
    </location>
</feature>
<sequence>MLSINSFAGENYKLSDITEGNENAKIKIYSYQSLTCPHCAVFHAKIYPLLKKDYIDTGIAKIYFKHFPLDLSALNAAKIAQCVNKEKRISFLDHLYKTQESWIKGEKIEDINQNLKKSVKQFGLNEDNFDKCLAFEDVENYILNSRIEAVQKFKIKSTPTLVINDEPFKGTLEYKNIKKMLEKLI</sequence>
<accession>A0A381Z3X0</accession>
<keyword evidence="2" id="KW-0732">Signal</keyword>
<organism evidence="7">
    <name type="scientific">marine metagenome</name>
    <dbReference type="NCBI Taxonomy" id="408172"/>
    <lineage>
        <taxon>unclassified sequences</taxon>
        <taxon>metagenomes</taxon>
        <taxon>ecological metagenomes</taxon>
    </lineage>
</organism>
<evidence type="ECO:0000313" key="7">
    <source>
        <dbReference type="EMBL" id="SVA83900.1"/>
    </source>
</evidence>
<keyword evidence="5" id="KW-0676">Redox-active center</keyword>
<dbReference type="PANTHER" id="PTHR13887:SF14">
    <property type="entry name" value="DISULFIDE BOND FORMATION PROTEIN D"/>
    <property type="match status" value="1"/>
</dbReference>